<feature type="compositionally biased region" description="Basic and acidic residues" evidence="1">
    <location>
        <begin position="113"/>
        <end position="123"/>
    </location>
</feature>
<dbReference type="InterPro" id="IPR021401">
    <property type="entry name" value="DUF3040"/>
</dbReference>
<proteinExistence type="predicted"/>
<dbReference type="AlphaFoldDB" id="A0A495EBE2"/>
<dbReference type="Proteomes" id="UP000276055">
    <property type="component" value="Unassembled WGS sequence"/>
</dbReference>
<evidence type="ECO:0008006" key="5">
    <source>
        <dbReference type="Google" id="ProtNLM"/>
    </source>
</evidence>
<evidence type="ECO:0000313" key="3">
    <source>
        <dbReference type="EMBL" id="RKR13909.1"/>
    </source>
</evidence>
<organism evidence="3 4">
    <name type="scientific">Arthrobacter oryzae</name>
    <dbReference type="NCBI Taxonomy" id="409290"/>
    <lineage>
        <taxon>Bacteria</taxon>
        <taxon>Bacillati</taxon>
        <taxon>Actinomycetota</taxon>
        <taxon>Actinomycetes</taxon>
        <taxon>Micrococcales</taxon>
        <taxon>Micrococcaceae</taxon>
        <taxon>Arthrobacter</taxon>
    </lineage>
</organism>
<dbReference type="EMBL" id="RBIR01000008">
    <property type="protein sequence ID" value="RKR13909.1"/>
    <property type="molecule type" value="Genomic_DNA"/>
</dbReference>
<evidence type="ECO:0000313" key="4">
    <source>
        <dbReference type="Proteomes" id="UP000276055"/>
    </source>
</evidence>
<accession>A0A495EBE2</accession>
<protein>
    <recommendedName>
        <fullName evidence="5">DUF3040 domain-containing protein</fullName>
    </recommendedName>
</protein>
<dbReference type="RefSeq" id="WP_120954922.1">
    <property type="nucleotide sequence ID" value="NZ_RBIR01000008.1"/>
</dbReference>
<feature type="transmembrane region" description="Helical" evidence="2">
    <location>
        <begin position="65"/>
        <end position="83"/>
    </location>
</feature>
<gene>
    <name evidence="3" type="ORF">C8D78_3251</name>
</gene>
<name>A0A495EBE2_9MICC</name>
<keyword evidence="2" id="KW-1133">Transmembrane helix</keyword>
<comment type="caution">
    <text evidence="3">The sequence shown here is derived from an EMBL/GenBank/DDBJ whole genome shotgun (WGS) entry which is preliminary data.</text>
</comment>
<reference evidence="3 4" key="1">
    <citation type="submission" date="2018-10" db="EMBL/GenBank/DDBJ databases">
        <title>Genomic Encyclopedia of Type Strains, Phase IV (KMG-IV): sequencing the most valuable type-strain genomes for metagenomic binning, comparative biology and taxonomic classification.</title>
        <authorList>
            <person name="Goeker M."/>
        </authorList>
    </citation>
    <scope>NUCLEOTIDE SEQUENCE [LARGE SCALE GENOMIC DNA]</scope>
    <source>
        <strain evidence="3 4">DSM 25586</strain>
    </source>
</reference>
<keyword evidence="2" id="KW-0472">Membrane</keyword>
<evidence type="ECO:0000256" key="2">
    <source>
        <dbReference type="SAM" id="Phobius"/>
    </source>
</evidence>
<feature type="transmembrane region" description="Helical" evidence="2">
    <location>
        <begin position="42"/>
        <end position="59"/>
    </location>
</feature>
<feature type="region of interest" description="Disordered" evidence="1">
    <location>
        <begin position="91"/>
        <end position="123"/>
    </location>
</feature>
<dbReference type="Pfam" id="PF11239">
    <property type="entry name" value="DUF3040"/>
    <property type="match status" value="1"/>
</dbReference>
<keyword evidence="2" id="KW-0812">Transmembrane</keyword>
<evidence type="ECO:0000256" key="1">
    <source>
        <dbReference type="SAM" id="MobiDB-lite"/>
    </source>
</evidence>
<sequence length="123" mass="13389">MPLSEHEQKLLEQLEKQLHEDDPKFASSMGSVPGRSWSTRHLVIGVLATLAGVLLLLVGVSMQNIFVGVLGFVVMGAGVYFATMRSSAVGKAKAAGGRKPGKPRSSFMSNLEQRWDERHRGEP</sequence>